<feature type="region of interest" description="Disordered" evidence="1">
    <location>
        <begin position="1"/>
        <end position="27"/>
    </location>
</feature>
<gene>
    <name evidence="2" type="ORF">Mgra_00004466</name>
</gene>
<dbReference type="OrthoDB" id="5900483at2759"/>
<dbReference type="Proteomes" id="UP000605970">
    <property type="component" value="Unassembled WGS sequence"/>
</dbReference>
<dbReference type="AlphaFoldDB" id="A0A8S9ZRV2"/>
<accession>A0A8S9ZRV2</accession>
<evidence type="ECO:0000313" key="3">
    <source>
        <dbReference type="Proteomes" id="UP000605970"/>
    </source>
</evidence>
<keyword evidence="3" id="KW-1185">Reference proteome</keyword>
<protein>
    <submittedName>
        <fullName evidence="2">Uncharacterized protein</fullName>
    </submittedName>
</protein>
<comment type="caution">
    <text evidence="2">The sequence shown here is derived from an EMBL/GenBank/DDBJ whole genome shotgun (WGS) entry which is preliminary data.</text>
</comment>
<evidence type="ECO:0000256" key="1">
    <source>
        <dbReference type="SAM" id="MobiDB-lite"/>
    </source>
</evidence>
<feature type="compositionally biased region" description="Low complexity" evidence="1">
    <location>
        <begin position="13"/>
        <end position="26"/>
    </location>
</feature>
<feature type="compositionally biased region" description="Polar residues" evidence="1">
    <location>
        <begin position="1"/>
        <end position="12"/>
    </location>
</feature>
<organism evidence="2 3">
    <name type="scientific">Meloidogyne graminicola</name>
    <dbReference type="NCBI Taxonomy" id="189291"/>
    <lineage>
        <taxon>Eukaryota</taxon>
        <taxon>Metazoa</taxon>
        <taxon>Ecdysozoa</taxon>
        <taxon>Nematoda</taxon>
        <taxon>Chromadorea</taxon>
        <taxon>Rhabditida</taxon>
        <taxon>Tylenchina</taxon>
        <taxon>Tylenchomorpha</taxon>
        <taxon>Tylenchoidea</taxon>
        <taxon>Meloidogynidae</taxon>
        <taxon>Meloidogyninae</taxon>
        <taxon>Meloidogyne</taxon>
    </lineage>
</organism>
<evidence type="ECO:0000313" key="2">
    <source>
        <dbReference type="EMBL" id="KAF7636207.1"/>
    </source>
</evidence>
<proteinExistence type="predicted"/>
<name>A0A8S9ZRV2_9BILA</name>
<dbReference type="EMBL" id="JABEBT010000033">
    <property type="protein sequence ID" value="KAF7636207.1"/>
    <property type="molecule type" value="Genomic_DNA"/>
</dbReference>
<reference evidence="2" key="1">
    <citation type="journal article" date="2020" name="Ecol. Evol.">
        <title>Genome structure and content of the rice root-knot nematode (Meloidogyne graminicola).</title>
        <authorList>
            <person name="Phan N.T."/>
            <person name="Danchin E.G.J."/>
            <person name="Klopp C."/>
            <person name="Perfus-Barbeoch L."/>
            <person name="Kozlowski D.K."/>
            <person name="Koutsovoulos G.D."/>
            <person name="Lopez-Roques C."/>
            <person name="Bouchez O."/>
            <person name="Zahm M."/>
            <person name="Besnard G."/>
            <person name="Bellafiore S."/>
        </authorList>
    </citation>
    <scope>NUCLEOTIDE SEQUENCE</scope>
    <source>
        <strain evidence="2">VN-18</strain>
    </source>
</reference>
<sequence>MSINNEISQQIFTSKKPSQQQQQTSSIWLNNPLTNLFRRSGRKPKKEIKPNEIENCEEIFIKQKTKRSSSCDALHQNRLSTRFIDNQKQHQELFLNVNSKKEKDNLMNSTTKITRGGLNSSFSSLLHQRIFLSSRGASPFVPNKLNKIGKNEKNVRLPSKTRCTSKSQQNILRIIDTEEIKTSTNNRYSRRDLSLGASTPRISLDSQFVRQVPIHLSPPKNKKIIKNNISSLTKIITTSTTTLICPVTNGFQQQKENSLIYEFNNNIQQQQQQNNNNKQQQQYYNNNIEERNLALEKWMMTQPLSIRKFEKHERIRLKITEKSTIERGGIV</sequence>